<keyword evidence="3" id="KW-1185">Reference proteome</keyword>
<evidence type="ECO:0000256" key="1">
    <source>
        <dbReference type="SAM" id="MobiDB-lite"/>
    </source>
</evidence>
<dbReference type="EMBL" id="AP018448">
    <property type="protein sequence ID" value="BBC36129.1"/>
    <property type="molecule type" value="Genomic_DNA"/>
</dbReference>
<protein>
    <submittedName>
        <fullName evidence="2">Uncharacterized protein</fullName>
    </submittedName>
</protein>
<evidence type="ECO:0000313" key="2">
    <source>
        <dbReference type="EMBL" id="BBC36129.1"/>
    </source>
</evidence>
<organism evidence="2 3">
    <name type="scientific">Streptomyces graminofaciens</name>
    <dbReference type="NCBI Taxonomy" id="68212"/>
    <lineage>
        <taxon>Bacteria</taxon>
        <taxon>Bacillati</taxon>
        <taxon>Actinomycetota</taxon>
        <taxon>Actinomycetes</taxon>
        <taxon>Kitasatosporales</taxon>
        <taxon>Streptomycetaceae</taxon>
        <taxon>Streptomyces</taxon>
    </lineage>
</organism>
<dbReference type="Proteomes" id="UP001321542">
    <property type="component" value="Chromosome"/>
</dbReference>
<dbReference type="RefSeq" id="WP_286256396.1">
    <property type="nucleotide sequence ID" value="NZ_AP018448.1"/>
</dbReference>
<accession>A0ABN5VRS4</accession>
<evidence type="ECO:0000313" key="3">
    <source>
        <dbReference type="Proteomes" id="UP001321542"/>
    </source>
</evidence>
<feature type="region of interest" description="Disordered" evidence="1">
    <location>
        <begin position="85"/>
        <end position="104"/>
    </location>
</feature>
<reference evidence="2 3" key="2">
    <citation type="journal article" date="2023" name="ChemBioChem">
        <title>Acyltransferase Domain Exchange between Two Independent Type I Polyketide Synthases in the Same Producer Strain of Macrolide Antibiotics.</title>
        <authorList>
            <person name="Kudo F."/>
            <person name="Kishikawa K."/>
            <person name="Tsuboi K."/>
            <person name="Kido T."/>
            <person name="Usui T."/>
            <person name="Hashimoto J."/>
            <person name="Shin-Ya K."/>
            <person name="Miyanaga A."/>
            <person name="Eguchi T."/>
        </authorList>
    </citation>
    <scope>NUCLEOTIDE SEQUENCE [LARGE SCALE GENOMIC DNA]</scope>
    <source>
        <strain evidence="2 3">A-8890</strain>
    </source>
</reference>
<sequence length="104" mass="11042">MVQAIDNRTDLTTRLVGTEQHPRLADWDRAEVEVLAAEPVAGYADLLSRNVGHRLLLAVPRPLLADAAPGSVIRVRARLAAGEAMAERRPTPGTFAVEPAPGGA</sequence>
<gene>
    <name evidence="2" type="ORF">SGFS_074230</name>
</gene>
<name>A0ABN5VRS4_9ACTN</name>
<reference evidence="2 3" key="1">
    <citation type="journal article" date="2010" name="ChemBioChem">
        <title>Cloning and characterization of the biosynthetic gene cluster of 16-membered macrolide antibiotic FD-891: involvement of a dual functional cytochrome P450 monooxygenase catalyzing epoxidation and hydroxylation.</title>
        <authorList>
            <person name="Kudo F."/>
            <person name="Motegi A."/>
            <person name="Mizoue K."/>
            <person name="Eguchi T."/>
        </authorList>
    </citation>
    <scope>NUCLEOTIDE SEQUENCE [LARGE SCALE GENOMIC DNA]</scope>
    <source>
        <strain evidence="2 3">A-8890</strain>
    </source>
</reference>
<proteinExistence type="predicted"/>